<name>A0A848LI28_9BACT</name>
<keyword evidence="2" id="KW-1185">Reference proteome</keyword>
<accession>A0A848LI28</accession>
<gene>
    <name evidence="1" type="ORF">HG543_20215</name>
</gene>
<evidence type="ECO:0000313" key="1">
    <source>
        <dbReference type="EMBL" id="NMO17168.1"/>
    </source>
</evidence>
<sequence length="268" mass="28308">MRSGNGLSFNGLSFNGLSFNGLSFNGLSFNGLSTSAFNTWFQSHPAQADLVMRYVVRCAVPEGETRAYTAPSTGQQYTWTGGLGLAPSWASGTPATELEQQVVSACLAAHTNRLGQSVSVSILGRDAPGAAIPFTAEELSSHSRREACFFGNLFSGQGVFVGAEREPLGPNESTSRACGALLHEGSEAKVPCAPMVHAGSCASLCQLDPTGQFFTSCTHNGVTWPRPLTTRLSLADIHKCGDTRCQATERCGTSFRYDSCGLDCGACR</sequence>
<reference evidence="1 2" key="1">
    <citation type="submission" date="2020-04" db="EMBL/GenBank/DDBJ databases">
        <title>Draft genome of Pyxidicoccus fallax type strain.</title>
        <authorList>
            <person name="Whitworth D.E."/>
        </authorList>
    </citation>
    <scope>NUCLEOTIDE SEQUENCE [LARGE SCALE GENOMIC DNA]</scope>
    <source>
        <strain evidence="1 2">DSM 14698</strain>
    </source>
</reference>
<evidence type="ECO:0000313" key="2">
    <source>
        <dbReference type="Proteomes" id="UP000518300"/>
    </source>
</evidence>
<comment type="caution">
    <text evidence="1">The sequence shown here is derived from an EMBL/GenBank/DDBJ whole genome shotgun (WGS) entry which is preliminary data.</text>
</comment>
<dbReference type="EMBL" id="JABBJJ010000090">
    <property type="protein sequence ID" value="NMO17168.1"/>
    <property type="molecule type" value="Genomic_DNA"/>
</dbReference>
<dbReference type="Proteomes" id="UP000518300">
    <property type="component" value="Unassembled WGS sequence"/>
</dbReference>
<dbReference type="AlphaFoldDB" id="A0A848LI28"/>
<organism evidence="1 2">
    <name type="scientific">Pyxidicoccus fallax</name>
    <dbReference type="NCBI Taxonomy" id="394095"/>
    <lineage>
        <taxon>Bacteria</taxon>
        <taxon>Pseudomonadati</taxon>
        <taxon>Myxococcota</taxon>
        <taxon>Myxococcia</taxon>
        <taxon>Myxococcales</taxon>
        <taxon>Cystobacterineae</taxon>
        <taxon>Myxococcaceae</taxon>
        <taxon>Pyxidicoccus</taxon>
    </lineage>
</organism>
<protein>
    <submittedName>
        <fullName evidence="1">Uncharacterized protein</fullName>
    </submittedName>
</protein>
<proteinExistence type="predicted"/>